<proteinExistence type="predicted"/>
<name>A0ABY4CF32_9BACL</name>
<dbReference type="NCBIfam" id="NF006079">
    <property type="entry name" value="PRK08225.1"/>
    <property type="match status" value="1"/>
</dbReference>
<evidence type="ECO:0000259" key="2">
    <source>
        <dbReference type="PROSITE" id="PS50968"/>
    </source>
</evidence>
<dbReference type="PANTHER" id="PTHR45266">
    <property type="entry name" value="OXALOACETATE DECARBOXYLASE ALPHA CHAIN"/>
    <property type="match status" value="1"/>
</dbReference>
<accession>A0ABY4CF32</accession>
<gene>
    <name evidence="3" type="ORF">LSG31_14590</name>
</gene>
<dbReference type="Proteomes" id="UP000830167">
    <property type="component" value="Chromosome"/>
</dbReference>
<dbReference type="PANTHER" id="PTHR45266:SF3">
    <property type="entry name" value="OXALOACETATE DECARBOXYLASE ALPHA CHAIN"/>
    <property type="match status" value="1"/>
</dbReference>
<evidence type="ECO:0000313" key="3">
    <source>
        <dbReference type="EMBL" id="UOF89140.1"/>
    </source>
</evidence>
<reference evidence="3" key="1">
    <citation type="submission" date="2021-12" db="EMBL/GenBank/DDBJ databases">
        <title>Alicyclobacillaceae gen. nov., sp. nov., isolated from chalcocite enrichment system.</title>
        <authorList>
            <person name="Jiang Z."/>
        </authorList>
    </citation>
    <scope>NUCLEOTIDE SEQUENCE</scope>
    <source>
        <strain evidence="3">MYW30-H2</strain>
    </source>
</reference>
<keyword evidence="4" id="KW-1185">Reference proteome</keyword>
<sequence>MAAIHATMAGTVLQVLVSEGDSVQAGQDVILLESMKMEVPISSEQTGIVKNIRVTVGDFVNDEDVLIELE</sequence>
<evidence type="ECO:0000313" key="4">
    <source>
        <dbReference type="Proteomes" id="UP000830167"/>
    </source>
</evidence>
<dbReference type="InterPro" id="IPR000089">
    <property type="entry name" value="Biotin_lipoyl"/>
</dbReference>
<dbReference type="PROSITE" id="PS50968">
    <property type="entry name" value="BIOTINYL_LIPOYL"/>
    <property type="match status" value="1"/>
</dbReference>
<dbReference type="RefSeq" id="WP_347435821.1">
    <property type="nucleotide sequence ID" value="NZ_CP089291.1"/>
</dbReference>
<dbReference type="CDD" id="cd06850">
    <property type="entry name" value="biotinyl_domain"/>
    <property type="match status" value="1"/>
</dbReference>
<feature type="domain" description="Lipoyl-binding" evidence="2">
    <location>
        <begin position="1"/>
        <end position="70"/>
    </location>
</feature>
<dbReference type="SUPFAM" id="SSF51230">
    <property type="entry name" value="Single hybrid motif"/>
    <property type="match status" value="1"/>
</dbReference>
<evidence type="ECO:0000256" key="1">
    <source>
        <dbReference type="ARBA" id="ARBA00023267"/>
    </source>
</evidence>
<dbReference type="EMBL" id="CP089291">
    <property type="protein sequence ID" value="UOF89140.1"/>
    <property type="molecule type" value="Genomic_DNA"/>
</dbReference>
<protein>
    <submittedName>
        <fullName evidence="3">Acetyl-CoA carboxylase biotin carboxyl carrier protein subunit</fullName>
    </submittedName>
</protein>
<organism evidence="3 4">
    <name type="scientific">Fodinisporobacter ferrooxydans</name>
    <dbReference type="NCBI Taxonomy" id="2901836"/>
    <lineage>
        <taxon>Bacteria</taxon>
        <taxon>Bacillati</taxon>
        <taxon>Bacillota</taxon>
        <taxon>Bacilli</taxon>
        <taxon>Bacillales</taxon>
        <taxon>Alicyclobacillaceae</taxon>
        <taxon>Fodinisporobacter</taxon>
    </lineage>
</organism>
<keyword evidence="1" id="KW-0092">Biotin</keyword>
<dbReference type="Pfam" id="PF00364">
    <property type="entry name" value="Biotin_lipoyl"/>
    <property type="match status" value="1"/>
</dbReference>
<dbReference type="InterPro" id="IPR011053">
    <property type="entry name" value="Single_hybrid_motif"/>
</dbReference>
<dbReference type="Gene3D" id="2.40.50.100">
    <property type="match status" value="1"/>
</dbReference>
<dbReference type="InterPro" id="IPR050709">
    <property type="entry name" value="Biotin_Carboxyl_Carrier/Decarb"/>
</dbReference>